<dbReference type="KEGG" id="aser:Asera_41950"/>
<dbReference type="GO" id="GO:0005524">
    <property type="term" value="F:ATP binding"/>
    <property type="evidence" value="ECO:0007669"/>
    <property type="project" value="InterPro"/>
</dbReference>
<evidence type="ECO:0000256" key="1">
    <source>
        <dbReference type="ARBA" id="ARBA00004651"/>
    </source>
</evidence>
<dbReference type="SUPFAM" id="SSF90123">
    <property type="entry name" value="ABC transporter transmembrane region"/>
    <property type="match status" value="1"/>
</dbReference>
<evidence type="ECO:0000256" key="2">
    <source>
        <dbReference type="ARBA" id="ARBA00022692"/>
    </source>
</evidence>
<dbReference type="Proteomes" id="UP000680750">
    <property type="component" value="Chromosome"/>
</dbReference>
<comment type="subcellular location">
    <subcellularLocation>
        <location evidence="1">Cell membrane</location>
        <topology evidence="1">Multi-pass membrane protein</topology>
    </subcellularLocation>
</comment>
<evidence type="ECO:0000256" key="4">
    <source>
        <dbReference type="ARBA" id="ARBA00023136"/>
    </source>
</evidence>
<sequence length="122" mass="13179">MVLYLVAALVSHLADAELSRQLRLRLADISPYAAGLVRRWVAGRVRTPVQDDVAALHHAIVHARGELYSAVAGPAVIVHYLLWTDPLLAVVTVALVAAAQSVRMRMARRWAEPVGRIAAAAS</sequence>
<feature type="transmembrane region" description="Helical" evidence="5">
    <location>
        <begin position="77"/>
        <end position="99"/>
    </location>
</feature>
<organism evidence="6 7">
    <name type="scientific">Actinocatenispora sera</name>
    <dbReference type="NCBI Taxonomy" id="390989"/>
    <lineage>
        <taxon>Bacteria</taxon>
        <taxon>Bacillati</taxon>
        <taxon>Actinomycetota</taxon>
        <taxon>Actinomycetes</taxon>
        <taxon>Micromonosporales</taxon>
        <taxon>Micromonosporaceae</taxon>
        <taxon>Actinocatenispora</taxon>
    </lineage>
</organism>
<dbReference type="AlphaFoldDB" id="A0A810L4D3"/>
<gene>
    <name evidence="6" type="ORF">Asera_41950</name>
</gene>
<evidence type="ECO:0000256" key="5">
    <source>
        <dbReference type="SAM" id="Phobius"/>
    </source>
</evidence>
<name>A0A810L4D3_9ACTN</name>
<accession>A0A810L4D3</accession>
<proteinExistence type="predicted"/>
<keyword evidence="4 5" id="KW-0472">Membrane</keyword>
<reference evidence="6" key="1">
    <citation type="submission" date="2020-08" db="EMBL/GenBank/DDBJ databases">
        <title>Whole genome shotgun sequence of Actinocatenispora sera NBRC 101916.</title>
        <authorList>
            <person name="Komaki H."/>
            <person name="Tamura T."/>
        </authorList>
    </citation>
    <scope>NUCLEOTIDE SEQUENCE</scope>
    <source>
        <strain evidence="6">NBRC 101916</strain>
    </source>
</reference>
<protein>
    <submittedName>
        <fullName evidence="6">Uncharacterized protein</fullName>
    </submittedName>
</protein>
<dbReference type="InterPro" id="IPR036640">
    <property type="entry name" value="ABC1_TM_sf"/>
</dbReference>
<keyword evidence="2 5" id="KW-0812">Transmembrane</keyword>
<dbReference type="GO" id="GO:0005886">
    <property type="term" value="C:plasma membrane"/>
    <property type="evidence" value="ECO:0007669"/>
    <property type="project" value="UniProtKB-SubCell"/>
</dbReference>
<evidence type="ECO:0000313" key="6">
    <source>
        <dbReference type="EMBL" id="BCJ30087.1"/>
    </source>
</evidence>
<dbReference type="EMBL" id="AP023354">
    <property type="protein sequence ID" value="BCJ30087.1"/>
    <property type="molecule type" value="Genomic_DNA"/>
</dbReference>
<evidence type="ECO:0000256" key="3">
    <source>
        <dbReference type="ARBA" id="ARBA00022989"/>
    </source>
</evidence>
<keyword evidence="7" id="KW-1185">Reference proteome</keyword>
<evidence type="ECO:0000313" key="7">
    <source>
        <dbReference type="Proteomes" id="UP000680750"/>
    </source>
</evidence>
<keyword evidence="3 5" id="KW-1133">Transmembrane helix</keyword>